<dbReference type="CDD" id="cd20655">
    <property type="entry name" value="CYP93"/>
    <property type="match status" value="1"/>
</dbReference>
<evidence type="ECO:0000256" key="4">
    <source>
        <dbReference type="ARBA" id="ARBA00022617"/>
    </source>
</evidence>
<dbReference type="Gene3D" id="1.10.630.10">
    <property type="entry name" value="Cytochrome P450"/>
    <property type="match status" value="2"/>
</dbReference>
<dbReference type="InterPro" id="IPR036396">
    <property type="entry name" value="Cyt_P450_sf"/>
</dbReference>
<comment type="caution">
    <text evidence="11">The sequence shown here is derived from an EMBL/GenBank/DDBJ whole genome shotgun (WGS) entry which is preliminary data.</text>
</comment>
<evidence type="ECO:0000313" key="11">
    <source>
        <dbReference type="EMBL" id="KAK3183343.1"/>
    </source>
</evidence>
<evidence type="ECO:0000256" key="2">
    <source>
        <dbReference type="ARBA" id="ARBA00004370"/>
    </source>
</evidence>
<gene>
    <name evidence="11" type="ORF">Dsin_030629</name>
</gene>
<evidence type="ECO:0000256" key="10">
    <source>
        <dbReference type="PIRSR" id="PIRSR602401-1"/>
    </source>
</evidence>
<name>A0AAD9ZKF0_9ROSI</name>
<proteinExistence type="inferred from homology"/>
<keyword evidence="5 10" id="KW-0479">Metal-binding</keyword>
<dbReference type="InterPro" id="IPR001128">
    <property type="entry name" value="Cyt_P450"/>
</dbReference>
<dbReference type="GO" id="GO:0020037">
    <property type="term" value="F:heme binding"/>
    <property type="evidence" value="ECO:0007669"/>
    <property type="project" value="InterPro"/>
</dbReference>
<keyword evidence="8" id="KW-0503">Monooxygenase</keyword>
<protein>
    <recommendedName>
        <fullName evidence="13">3,9-dihydroxypterocarpan 6A-monooxygenase</fullName>
    </recommendedName>
</protein>
<comment type="cofactor">
    <cofactor evidence="1 10">
        <name>heme</name>
        <dbReference type="ChEBI" id="CHEBI:30413"/>
    </cofactor>
</comment>
<accession>A0AAD9ZKF0</accession>
<evidence type="ECO:0000256" key="7">
    <source>
        <dbReference type="ARBA" id="ARBA00023004"/>
    </source>
</evidence>
<dbReference type="Pfam" id="PF00067">
    <property type="entry name" value="p450"/>
    <property type="match status" value="2"/>
</dbReference>
<evidence type="ECO:0000256" key="1">
    <source>
        <dbReference type="ARBA" id="ARBA00001971"/>
    </source>
</evidence>
<comment type="subcellular location">
    <subcellularLocation>
        <location evidence="2">Membrane</location>
    </subcellularLocation>
</comment>
<dbReference type="InterPro" id="IPR002401">
    <property type="entry name" value="Cyt_P450_E_grp-I"/>
</dbReference>
<evidence type="ECO:0000256" key="3">
    <source>
        <dbReference type="ARBA" id="ARBA00010617"/>
    </source>
</evidence>
<evidence type="ECO:0000313" key="12">
    <source>
        <dbReference type="Proteomes" id="UP001281410"/>
    </source>
</evidence>
<dbReference type="PRINTS" id="PR00385">
    <property type="entry name" value="P450"/>
</dbReference>
<sequence>MADLQYALVFLICLASIKLVRTILGKTRTTAQLPPSPRRIPIIGHMHLLGPIPHQAFHKLSTRYGPLVYFFIGSKPCVLASSPEMAKEILKTNETNFLDRPKVANLHYLTYGSSDFATVPYGPHWKFMKKLCMTELLGGRILDQLRPIRREETRRFLRLMMEKAEDGEEVNVGGELMRLTNNIITRMTLGQRCSDNEDEAGEVRKLVKALNQLGSKFNVSDTIWFCKNLDLQGFRKKLKDARDKYDVMMERIMKEHELERKKTKYKDEAAKDLLDILLDIYEDENAEIRLTRENIKAFTMTKPRLPPSPLALPILGHLHLLSPIPHQALHKLSTRYGPLMHIYLGSVPCVVSSSPETAKEFLKTHETSFLGRPFIAAVDYLTYGSADFSFAPYGRYWKFMKKITMTELLGLRTLNQLLPVRSDEITHFLGLMLKKANAKEEVDVGGELIRLTNHVVSRMTMGKRCSSNEDEADEVRKLVHDVAEITGKFNLADFIWFCKNLDLQGFGKQLKEIRDKFDVMMEKTIKEHEEARKVKKETGGDDDGAAKDLLDLLLDISDDENSEMKLTKENIKAFIMDIFAAGTDTSAITTEWALAELINNPEIMKKARQEIDTVVGNSRVVQESDIPYLPYLQAIVKETLRLHPTGPMIVRESTEDCNINGYDIPAKTRLLVNVWAIGKDPNHWENPLEFKPERFVGEDGKSQLDVRGQYYHLLPFGSGRRSCPGVSLALFMVQSTLAAMIQCFDWKLCGGDINGKVDMEEGPGLTLPRANPLLCVPVARISPFSSL</sequence>
<evidence type="ECO:0000256" key="6">
    <source>
        <dbReference type="ARBA" id="ARBA00023002"/>
    </source>
</evidence>
<evidence type="ECO:0000256" key="5">
    <source>
        <dbReference type="ARBA" id="ARBA00022723"/>
    </source>
</evidence>
<dbReference type="PRINTS" id="PR00463">
    <property type="entry name" value="EP450I"/>
</dbReference>
<dbReference type="GO" id="GO:0004497">
    <property type="term" value="F:monooxygenase activity"/>
    <property type="evidence" value="ECO:0007669"/>
    <property type="project" value="UniProtKB-KW"/>
</dbReference>
<keyword evidence="6" id="KW-0560">Oxidoreductase</keyword>
<comment type="similarity">
    <text evidence="3">Belongs to the cytochrome P450 family.</text>
</comment>
<feature type="binding site" description="axial binding residue" evidence="10">
    <location>
        <position position="723"/>
    </location>
    <ligand>
        <name>heme</name>
        <dbReference type="ChEBI" id="CHEBI:30413"/>
    </ligand>
    <ligandPart>
        <name>Fe</name>
        <dbReference type="ChEBI" id="CHEBI:18248"/>
    </ligandPart>
</feature>
<organism evidence="11 12">
    <name type="scientific">Dipteronia sinensis</name>
    <dbReference type="NCBI Taxonomy" id="43782"/>
    <lineage>
        <taxon>Eukaryota</taxon>
        <taxon>Viridiplantae</taxon>
        <taxon>Streptophyta</taxon>
        <taxon>Embryophyta</taxon>
        <taxon>Tracheophyta</taxon>
        <taxon>Spermatophyta</taxon>
        <taxon>Magnoliopsida</taxon>
        <taxon>eudicotyledons</taxon>
        <taxon>Gunneridae</taxon>
        <taxon>Pentapetalae</taxon>
        <taxon>rosids</taxon>
        <taxon>malvids</taxon>
        <taxon>Sapindales</taxon>
        <taxon>Sapindaceae</taxon>
        <taxon>Hippocastanoideae</taxon>
        <taxon>Acereae</taxon>
        <taxon>Dipteronia</taxon>
    </lineage>
</organism>
<evidence type="ECO:0000256" key="9">
    <source>
        <dbReference type="ARBA" id="ARBA00023136"/>
    </source>
</evidence>
<dbReference type="PANTHER" id="PTHR47943">
    <property type="entry name" value="CYTOCHROME P450 93A3-LIKE"/>
    <property type="match status" value="1"/>
</dbReference>
<dbReference type="Proteomes" id="UP001281410">
    <property type="component" value="Unassembled WGS sequence"/>
</dbReference>
<dbReference type="AlphaFoldDB" id="A0AAD9ZKF0"/>
<dbReference type="PROSITE" id="PS00086">
    <property type="entry name" value="CYTOCHROME_P450"/>
    <property type="match status" value="1"/>
</dbReference>
<reference evidence="11" key="1">
    <citation type="journal article" date="2023" name="Plant J.">
        <title>Genome sequences and population genomics provide insights into the demographic history, inbreeding, and mutation load of two 'living fossil' tree species of Dipteronia.</title>
        <authorList>
            <person name="Feng Y."/>
            <person name="Comes H.P."/>
            <person name="Chen J."/>
            <person name="Zhu S."/>
            <person name="Lu R."/>
            <person name="Zhang X."/>
            <person name="Li P."/>
            <person name="Qiu J."/>
            <person name="Olsen K.M."/>
            <person name="Qiu Y."/>
        </authorList>
    </citation>
    <scope>NUCLEOTIDE SEQUENCE</scope>
    <source>
        <strain evidence="11">NBL</strain>
    </source>
</reference>
<dbReference type="GO" id="GO:0016705">
    <property type="term" value="F:oxidoreductase activity, acting on paired donors, with incorporation or reduction of molecular oxygen"/>
    <property type="evidence" value="ECO:0007669"/>
    <property type="project" value="InterPro"/>
</dbReference>
<keyword evidence="12" id="KW-1185">Reference proteome</keyword>
<evidence type="ECO:0008006" key="13">
    <source>
        <dbReference type="Google" id="ProtNLM"/>
    </source>
</evidence>
<dbReference type="SUPFAM" id="SSF48264">
    <property type="entry name" value="Cytochrome P450"/>
    <property type="match status" value="2"/>
</dbReference>
<dbReference type="GO" id="GO:0016020">
    <property type="term" value="C:membrane"/>
    <property type="evidence" value="ECO:0007669"/>
    <property type="project" value="UniProtKB-SubCell"/>
</dbReference>
<dbReference type="EMBL" id="JANJYJ010000010">
    <property type="protein sequence ID" value="KAK3183343.1"/>
    <property type="molecule type" value="Genomic_DNA"/>
</dbReference>
<keyword evidence="9" id="KW-0472">Membrane</keyword>
<keyword evidence="4 10" id="KW-0349">Heme</keyword>
<dbReference type="FunFam" id="1.10.630.10:FF:000019">
    <property type="entry name" value="Cytochrome P450 family protein"/>
    <property type="match status" value="2"/>
</dbReference>
<dbReference type="GO" id="GO:0005506">
    <property type="term" value="F:iron ion binding"/>
    <property type="evidence" value="ECO:0007669"/>
    <property type="project" value="InterPro"/>
</dbReference>
<dbReference type="PANTHER" id="PTHR47943:SF8">
    <property type="entry name" value="CYTOCHROME P450"/>
    <property type="match status" value="1"/>
</dbReference>
<evidence type="ECO:0000256" key="8">
    <source>
        <dbReference type="ARBA" id="ARBA00023033"/>
    </source>
</evidence>
<dbReference type="InterPro" id="IPR017972">
    <property type="entry name" value="Cyt_P450_CS"/>
</dbReference>
<keyword evidence="7 10" id="KW-0408">Iron</keyword>